<evidence type="ECO:0008006" key="4">
    <source>
        <dbReference type="Google" id="ProtNLM"/>
    </source>
</evidence>
<sequence>MKEVMQVEYEWKPPRCNTCEVFGHEDAKCPTKPSDMDLQQQKHTQGIDKEGFQEVKQSKKVSKKGFQVGKQKQKMEYRPIHRQDTGKNTGGMSHKHDGKEIETNNRFNSLRSFEHGSSSRPVDEGKDMEEESDVEEIYNETEMFMKHDVVPMKISEKHSW</sequence>
<feature type="region of interest" description="Disordered" evidence="1">
    <location>
        <begin position="52"/>
        <end position="133"/>
    </location>
</feature>
<evidence type="ECO:0000313" key="3">
    <source>
        <dbReference type="Proteomes" id="UP001229421"/>
    </source>
</evidence>
<evidence type="ECO:0000313" key="2">
    <source>
        <dbReference type="EMBL" id="KAK1427989.1"/>
    </source>
</evidence>
<accession>A0AAD8KSQ1</accession>
<keyword evidence="3" id="KW-1185">Reference proteome</keyword>
<evidence type="ECO:0000256" key="1">
    <source>
        <dbReference type="SAM" id="MobiDB-lite"/>
    </source>
</evidence>
<protein>
    <recommendedName>
        <fullName evidence="4">Zinc knuckle CX2CX4HX4C</fullName>
    </recommendedName>
</protein>
<organism evidence="2 3">
    <name type="scientific">Tagetes erecta</name>
    <name type="common">African marigold</name>
    <dbReference type="NCBI Taxonomy" id="13708"/>
    <lineage>
        <taxon>Eukaryota</taxon>
        <taxon>Viridiplantae</taxon>
        <taxon>Streptophyta</taxon>
        <taxon>Embryophyta</taxon>
        <taxon>Tracheophyta</taxon>
        <taxon>Spermatophyta</taxon>
        <taxon>Magnoliopsida</taxon>
        <taxon>eudicotyledons</taxon>
        <taxon>Gunneridae</taxon>
        <taxon>Pentapetalae</taxon>
        <taxon>asterids</taxon>
        <taxon>campanulids</taxon>
        <taxon>Asterales</taxon>
        <taxon>Asteraceae</taxon>
        <taxon>Asteroideae</taxon>
        <taxon>Heliantheae alliance</taxon>
        <taxon>Tageteae</taxon>
        <taxon>Tagetes</taxon>
    </lineage>
</organism>
<dbReference type="EMBL" id="JAUHHV010000004">
    <property type="protein sequence ID" value="KAK1427989.1"/>
    <property type="molecule type" value="Genomic_DNA"/>
</dbReference>
<proteinExistence type="predicted"/>
<name>A0AAD8KSQ1_TARER</name>
<feature type="compositionally biased region" description="Polar residues" evidence="1">
    <location>
        <begin position="104"/>
        <end position="120"/>
    </location>
</feature>
<feature type="compositionally biased region" description="Basic and acidic residues" evidence="1">
    <location>
        <begin position="94"/>
        <end position="103"/>
    </location>
</feature>
<comment type="caution">
    <text evidence="2">The sequence shown here is derived from an EMBL/GenBank/DDBJ whole genome shotgun (WGS) entry which is preliminary data.</text>
</comment>
<feature type="compositionally biased region" description="Basic and acidic residues" evidence="1">
    <location>
        <begin position="73"/>
        <end position="85"/>
    </location>
</feature>
<dbReference type="AlphaFoldDB" id="A0AAD8KSQ1"/>
<gene>
    <name evidence="2" type="ORF">QVD17_16789</name>
</gene>
<reference evidence="2" key="1">
    <citation type="journal article" date="2023" name="bioRxiv">
        <title>Improved chromosome-level genome assembly for marigold (Tagetes erecta).</title>
        <authorList>
            <person name="Jiang F."/>
            <person name="Yuan L."/>
            <person name="Wang S."/>
            <person name="Wang H."/>
            <person name="Xu D."/>
            <person name="Wang A."/>
            <person name="Fan W."/>
        </authorList>
    </citation>
    <scope>NUCLEOTIDE SEQUENCE</scope>
    <source>
        <strain evidence="2">WSJ</strain>
        <tissue evidence="2">Leaf</tissue>
    </source>
</reference>
<dbReference type="Proteomes" id="UP001229421">
    <property type="component" value="Unassembled WGS sequence"/>
</dbReference>